<evidence type="ECO:0000256" key="1">
    <source>
        <dbReference type="SAM" id="Phobius"/>
    </source>
</evidence>
<reference evidence="5" key="1">
    <citation type="submission" date="2017-02" db="UniProtKB">
        <authorList>
            <consortium name="WormBaseParasite"/>
        </authorList>
    </citation>
    <scope>IDENTIFICATION</scope>
</reference>
<dbReference type="WBParaSite" id="BPAG_0001432301-mRNA-1">
    <property type="protein sequence ID" value="BPAG_0001432301-mRNA-1"/>
    <property type="gene ID" value="BPAG_0001432301"/>
</dbReference>
<gene>
    <name evidence="3" type="ORF">BPAG_LOCUS14251</name>
</gene>
<evidence type="ECO:0000313" key="3">
    <source>
        <dbReference type="EMBL" id="VDN95436.1"/>
    </source>
</evidence>
<keyword evidence="4" id="KW-1185">Reference proteome</keyword>
<evidence type="ECO:0000313" key="4">
    <source>
        <dbReference type="Proteomes" id="UP000278627"/>
    </source>
</evidence>
<keyword evidence="2" id="KW-0732">Signal</keyword>
<keyword evidence="1" id="KW-0812">Transmembrane</keyword>
<keyword evidence="1" id="KW-0472">Membrane</keyword>
<reference evidence="3 4" key="2">
    <citation type="submission" date="2018-11" db="EMBL/GenBank/DDBJ databases">
        <authorList>
            <consortium name="Pathogen Informatics"/>
        </authorList>
    </citation>
    <scope>NUCLEOTIDE SEQUENCE [LARGE SCALE GENOMIC DNA]</scope>
</reference>
<organism evidence="5">
    <name type="scientific">Brugia pahangi</name>
    <name type="common">Filarial nematode worm</name>
    <dbReference type="NCBI Taxonomy" id="6280"/>
    <lineage>
        <taxon>Eukaryota</taxon>
        <taxon>Metazoa</taxon>
        <taxon>Ecdysozoa</taxon>
        <taxon>Nematoda</taxon>
        <taxon>Chromadorea</taxon>
        <taxon>Rhabditida</taxon>
        <taxon>Spirurina</taxon>
        <taxon>Spiruromorpha</taxon>
        <taxon>Filarioidea</taxon>
        <taxon>Onchocercidae</taxon>
        <taxon>Brugia</taxon>
    </lineage>
</organism>
<name>A0A0N4TZ54_BRUPA</name>
<dbReference type="Proteomes" id="UP000278627">
    <property type="component" value="Unassembled WGS sequence"/>
</dbReference>
<feature type="signal peptide" evidence="2">
    <location>
        <begin position="1"/>
        <end position="22"/>
    </location>
</feature>
<dbReference type="AlphaFoldDB" id="A0A0N4TZ54"/>
<sequence>MEGTKSILVLLVILLLFEYVECYGWGYPGGYYGGYRPYGGYGPYGGYRPLGWGYGGGMLGRGFGGLGSLLGKKK</sequence>
<feature type="transmembrane region" description="Helical" evidence="1">
    <location>
        <begin position="51"/>
        <end position="71"/>
    </location>
</feature>
<feature type="chain" id="PRO_5043122336" evidence="2">
    <location>
        <begin position="23"/>
        <end position="74"/>
    </location>
</feature>
<accession>A0A0N4TZ54</accession>
<evidence type="ECO:0000256" key="2">
    <source>
        <dbReference type="SAM" id="SignalP"/>
    </source>
</evidence>
<dbReference type="EMBL" id="UZAD01013573">
    <property type="protein sequence ID" value="VDN95436.1"/>
    <property type="molecule type" value="Genomic_DNA"/>
</dbReference>
<protein>
    <submittedName>
        <fullName evidence="5">Neuropeptide-like protein 31</fullName>
    </submittedName>
</protein>
<keyword evidence="1" id="KW-1133">Transmembrane helix</keyword>
<evidence type="ECO:0000313" key="5">
    <source>
        <dbReference type="WBParaSite" id="BPAG_0001432301-mRNA-1"/>
    </source>
</evidence>
<proteinExistence type="predicted"/>